<protein>
    <recommendedName>
        <fullName evidence="2">Chaperone protein skp</fullName>
    </recommendedName>
</protein>
<keyword evidence="3" id="KW-0175">Coiled coil</keyword>
<evidence type="ECO:0000256" key="4">
    <source>
        <dbReference type="SAM" id="SignalP"/>
    </source>
</evidence>
<dbReference type="Pfam" id="PF03938">
    <property type="entry name" value="OmpH"/>
    <property type="match status" value="1"/>
</dbReference>
<sequence length="169" mass="18826">MQKMIKVATLSLVILGSSVAATAANAAQKIGYINTAQVFQSLPQREAIVKQMQADFKDKAAELQSIKKKAEGKIDKLKRDGELMSNDEKDQLRLDISQLQNEYKLKGQALEKASARREAEEKQKLFHVIQDATDKVAKQKGFDLIIDAQAVRFAKPELDISKDVIKAVK</sequence>
<comment type="subunit">
    <text evidence="2">Homotrimer.</text>
</comment>
<reference evidence="5" key="1">
    <citation type="submission" date="2024-07" db="EMBL/GenBank/DDBJ databases">
        <title>Genome Analysis of a Potential Novel Vibrio Species Secreting pH- and Thermo-stable Alginate Lyase and its Application in Producing Alginate Oligosaccharides.</title>
        <authorList>
            <person name="Huang H."/>
            <person name="Bao K."/>
        </authorList>
    </citation>
    <scope>NUCLEOTIDE SEQUENCE</scope>
    <source>
        <strain evidence="5">HB236076</strain>
    </source>
</reference>
<keyword evidence="1 4" id="KW-0732">Signal</keyword>
<dbReference type="GO" id="GO:0005829">
    <property type="term" value="C:cytosol"/>
    <property type="evidence" value="ECO:0007669"/>
    <property type="project" value="TreeGrafter"/>
</dbReference>
<feature type="chain" id="PRO_5044259438" description="Chaperone protein skp" evidence="4">
    <location>
        <begin position="24"/>
        <end position="169"/>
    </location>
</feature>
<evidence type="ECO:0000256" key="2">
    <source>
        <dbReference type="PIRNR" id="PIRNR002094"/>
    </source>
</evidence>
<feature type="signal peptide" evidence="4">
    <location>
        <begin position="1"/>
        <end position="23"/>
    </location>
</feature>
<dbReference type="GO" id="GO:0050821">
    <property type="term" value="P:protein stabilization"/>
    <property type="evidence" value="ECO:0007669"/>
    <property type="project" value="TreeGrafter"/>
</dbReference>
<dbReference type="PANTHER" id="PTHR35089">
    <property type="entry name" value="CHAPERONE PROTEIN SKP"/>
    <property type="match status" value="1"/>
</dbReference>
<gene>
    <name evidence="5" type="ORF">AB0763_04360</name>
</gene>
<comment type="function">
    <text evidence="2">Molecular chaperone that interacts specifically with outer membrane proteins, thus maintaining the solubility of early folding intermediates during passage through the periplasm.</text>
</comment>
<dbReference type="SMART" id="SM00935">
    <property type="entry name" value="OmpH"/>
    <property type="match status" value="1"/>
</dbReference>
<dbReference type="SUPFAM" id="SSF111384">
    <property type="entry name" value="OmpH-like"/>
    <property type="match status" value="1"/>
</dbReference>
<evidence type="ECO:0000256" key="3">
    <source>
        <dbReference type="SAM" id="Coils"/>
    </source>
</evidence>
<dbReference type="GO" id="GO:0051082">
    <property type="term" value="F:unfolded protein binding"/>
    <property type="evidence" value="ECO:0007669"/>
    <property type="project" value="InterPro"/>
</dbReference>
<dbReference type="EMBL" id="CP162601">
    <property type="protein sequence ID" value="XDK25881.1"/>
    <property type="molecule type" value="Genomic_DNA"/>
</dbReference>
<dbReference type="KEGG" id="vih:AB0763_04360"/>
<organism evidence="5">
    <name type="scientific">Vibrio sp. HB236076</name>
    <dbReference type="NCBI Taxonomy" id="3232307"/>
    <lineage>
        <taxon>Bacteria</taxon>
        <taxon>Pseudomonadati</taxon>
        <taxon>Pseudomonadota</taxon>
        <taxon>Gammaproteobacteria</taxon>
        <taxon>Vibrionales</taxon>
        <taxon>Vibrionaceae</taxon>
        <taxon>Vibrio</taxon>
    </lineage>
</organism>
<dbReference type="PIRSF" id="PIRSF002094">
    <property type="entry name" value="OMP26_Skp"/>
    <property type="match status" value="1"/>
</dbReference>
<dbReference type="GO" id="GO:0042597">
    <property type="term" value="C:periplasmic space"/>
    <property type="evidence" value="ECO:0007669"/>
    <property type="project" value="UniProtKB-SubCell"/>
</dbReference>
<dbReference type="Gene3D" id="3.30.910.20">
    <property type="entry name" value="Skp domain"/>
    <property type="match status" value="1"/>
</dbReference>
<dbReference type="PANTHER" id="PTHR35089:SF1">
    <property type="entry name" value="CHAPERONE PROTEIN SKP"/>
    <property type="match status" value="1"/>
</dbReference>
<dbReference type="InterPro" id="IPR024930">
    <property type="entry name" value="Skp_dom_sf"/>
</dbReference>
<evidence type="ECO:0000313" key="5">
    <source>
        <dbReference type="EMBL" id="XDK25881.1"/>
    </source>
</evidence>
<evidence type="ECO:0000256" key="1">
    <source>
        <dbReference type="ARBA" id="ARBA00022729"/>
    </source>
</evidence>
<keyword evidence="2" id="KW-0574">Periplasm</keyword>
<comment type="subcellular location">
    <subcellularLocation>
        <location evidence="2">Periplasm</location>
    </subcellularLocation>
</comment>
<proteinExistence type="inferred from homology"/>
<comment type="similarity">
    <text evidence="2">Belongs to the skp family.</text>
</comment>
<accession>A0AB39HHW6</accession>
<dbReference type="InterPro" id="IPR005632">
    <property type="entry name" value="Chaperone_Skp"/>
</dbReference>
<feature type="coiled-coil region" evidence="3">
    <location>
        <begin position="49"/>
        <end position="116"/>
    </location>
</feature>
<keyword evidence="2" id="KW-0143">Chaperone</keyword>
<name>A0AB39HHW6_9VIBR</name>
<dbReference type="AlphaFoldDB" id="A0AB39HHW6"/>
<dbReference type="RefSeq" id="WP_306101460.1">
    <property type="nucleotide sequence ID" value="NZ_CP162601.1"/>
</dbReference>